<feature type="domain" description="ABC transporter" evidence="11">
    <location>
        <begin position="7"/>
        <end position="237"/>
    </location>
</feature>
<comment type="subcellular location">
    <subcellularLocation>
        <location evidence="1">Cell membrane</location>
        <topology evidence="1">Peripheral membrane protein</topology>
        <orientation evidence="1">Cytoplasmic side</orientation>
    </subcellularLocation>
</comment>
<evidence type="ECO:0000256" key="2">
    <source>
        <dbReference type="ARBA" id="ARBA00022448"/>
    </source>
</evidence>
<dbReference type="EMBL" id="BMGC01000026">
    <property type="protein sequence ID" value="GGB40529.1"/>
    <property type="molecule type" value="Genomic_DNA"/>
</dbReference>
<reference evidence="12" key="1">
    <citation type="journal article" date="2014" name="Int. J. Syst. Evol. Microbiol.">
        <title>Complete genome sequence of Corynebacterium casei LMG S-19264T (=DSM 44701T), isolated from a smear-ripened cheese.</title>
        <authorList>
            <consortium name="US DOE Joint Genome Institute (JGI-PGF)"/>
            <person name="Walter F."/>
            <person name="Albersmeier A."/>
            <person name="Kalinowski J."/>
            <person name="Ruckert C."/>
        </authorList>
    </citation>
    <scope>NUCLEOTIDE SEQUENCE</scope>
    <source>
        <strain evidence="12">CGMCC 1.12827</strain>
    </source>
</reference>
<dbReference type="AlphaFoldDB" id="A0A916TD88"/>
<dbReference type="GO" id="GO:1900753">
    <property type="term" value="P:doxorubicin transport"/>
    <property type="evidence" value="ECO:0007669"/>
    <property type="project" value="InterPro"/>
</dbReference>
<dbReference type="InterPro" id="IPR025302">
    <property type="entry name" value="DrrA1/2-like_C"/>
</dbReference>
<dbReference type="GO" id="GO:0055085">
    <property type="term" value="P:transmembrane transport"/>
    <property type="evidence" value="ECO:0007669"/>
    <property type="project" value="UniProtKB-ARBA"/>
</dbReference>
<gene>
    <name evidence="12" type="ORF">GCM10011489_30130</name>
</gene>
<dbReference type="Proteomes" id="UP000621454">
    <property type="component" value="Unassembled WGS sequence"/>
</dbReference>
<dbReference type="InterPro" id="IPR005894">
    <property type="entry name" value="DrrA"/>
</dbReference>
<dbReference type="Gene3D" id="3.40.50.300">
    <property type="entry name" value="P-loop containing nucleotide triphosphate hydrolases"/>
    <property type="match status" value="1"/>
</dbReference>
<keyword evidence="6" id="KW-1278">Translocase</keyword>
<proteinExistence type="inferred from homology"/>
<keyword evidence="4" id="KW-0547">Nucleotide-binding</keyword>
<organism evidence="12 13">
    <name type="scientific">Gordonia jinhuaensis</name>
    <dbReference type="NCBI Taxonomy" id="1517702"/>
    <lineage>
        <taxon>Bacteria</taxon>
        <taxon>Bacillati</taxon>
        <taxon>Actinomycetota</taxon>
        <taxon>Actinomycetes</taxon>
        <taxon>Mycobacteriales</taxon>
        <taxon>Gordoniaceae</taxon>
        <taxon>Gordonia</taxon>
    </lineage>
</organism>
<dbReference type="Pfam" id="PF13732">
    <property type="entry name" value="DrrA1-3_C"/>
    <property type="match status" value="1"/>
</dbReference>
<feature type="region of interest" description="Disordered" evidence="10">
    <location>
        <begin position="314"/>
        <end position="335"/>
    </location>
</feature>
<evidence type="ECO:0000256" key="5">
    <source>
        <dbReference type="ARBA" id="ARBA00022840"/>
    </source>
</evidence>
<dbReference type="GO" id="GO:0043215">
    <property type="term" value="P:daunorubicin transport"/>
    <property type="evidence" value="ECO:0007669"/>
    <property type="project" value="InterPro"/>
</dbReference>
<keyword evidence="2" id="KW-0813">Transport</keyword>
<dbReference type="FunFam" id="3.40.50.300:FF:000589">
    <property type="entry name" value="ABC transporter, ATP-binding subunit"/>
    <property type="match status" value="1"/>
</dbReference>
<evidence type="ECO:0000256" key="10">
    <source>
        <dbReference type="SAM" id="MobiDB-lite"/>
    </source>
</evidence>
<dbReference type="PANTHER" id="PTHR42711:SF19">
    <property type="entry name" value="DOXORUBICIN RESISTANCE ATP-BINDING PROTEIN DRRA"/>
    <property type="match status" value="1"/>
</dbReference>
<evidence type="ECO:0000256" key="8">
    <source>
        <dbReference type="ARBA" id="ARBA00023251"/>
    </source>
</evidence>
<dbReference type="PROSITE" id="PS50893">
    <property type="entry name" value="ABC_TRANSPORTER_2"/>
    <property type="match status" value="1"/>
</dbReference>
<comment type="caution">
    <text evidence="12">The sequence shown here is derived from an EMBL/GenBank/DDBJ whole genome shotgun (WGS) entry which is preliminary data.</text>
</comment>
<keyword evidence="7" id="KW-0472">Membrane</keyword>
<dbReference type="SUPFAM" id="SSF52540">
    <property type="entry name" value="P-loop containing nucleoside triphosphate hydrolases"/>
    <property type="match status" value="1"/>
</dbReference>
<dbReference type="GO" id="GO:0016887">
    <property type="term" value="F:ATP hydrolysis activity"/>
    <property type="evidence" value="ECO:0007669"/>
    <property type="project" value="InterPro"/>
</dbReference>
<evidence type="ECO:0000259" key="11">
    <source>
        <dbReference type="PROSITE" id="PS50893"/>
    </source>
</evidence>
<comment type="similarity">
    <text evidence="9">Belongs to the ABC transporter superfamily. Drug exporter-1 (DrugE1) (TC 3.A.1.105) family.</text>
</comment>
<dbReference type="SMART" id="SM00382">
    <property type="entry name" value="AAA"/>
    <property type="match status" value="1"/>
</dbReference>
<name>A0A916TD88_9ACTN</name>
<dbReference type="InterPro" id="IPR003439">
    <property type="entry name" value="ABC_transporter-like_ATP-bd"/>
</dbReference>
<protein>
    <submittedName>
        <fullName evidence="12">Daunorubicin resistance protein DrrA family ABC transporter ATP-binding protein</fullName>
    </submittedName>
</protein>
<dbReference type="InterPro" id="IPR003593">
    <property type="entry name" value="AAA+_ATPase"/>
</dbReference>
<keyword evidence="5 12" id="KW-0067">ATP-binding</keyword>
<dbReference type="InterPro" id="IPR027417">
    <property type="entry name" value="P-loop_NTPase"/>
</dbReference>
<evidence type="ECO:0000313" key="13">
    <source>
        <dbReference type="Proteomes" id="UP000621454"/>
    </source>
</evidence>
<evidence type="ECO:0000256" key="1">
    <source>
        <dbReference type="ARBA" id="ARBA00004413"/>
    </source>
</evidence>
<reference evidence="12" key="2">
    <citation type="submission" date="2020-09" db="EMBL/GenBank/DDBJ databases">
        <authorList>
            <person name="Sun Q."/>
            <person name="Zhou Y."/>
        </authorList>
    </citation>
    <scope>NUCLEOTIDE SEQUENCE</scope>
    <source>
        <strain evidence="12">CGMCC 1.12827</strain>
    </source>
</reference>
<dbReference type="PROSITE" id="PS00211">
    <property type="entry name" value="ABC_TRANSPORTER_1"/>
    <property type="match status" value="1"/>
</dbReference>
<evidence type="ECO:0000256" key="7">
    <source>
        <dbReference type="ARBA" id="ARBA00023136"/>
    </source>
</evidence>
<dbReference type="GO" id="GO:0005524">
    <property type="term" value="F:ATP binding"/>
    <property type="evidence" value="ECO:0007669"/>
    <property type="project" value="UniProtKB-KW"/>
</dbReference>
<dbReference type="NCBIfam" id="TIGR01188">
    <property type="entry name" value="drrA"/>
    <property type="match status" value="1"/>
</dbReference>
<dbReference type="InterPro" id="IPR017871">
    <property type="entry name" value="ABC_transporter-like_CS"/>
</dbReference>
<evidence type="ECO:0000256" key="4">
    <source>
        <dbReference type="ARBA" id="ARBA00022741"/>
    </source>
</evidence>
<sequence length="335" mass="35630">MLPDIAIQAERLRKTYGDVVAVDDVSLQVPRGSVLGVLGPNGAGKTTTVRMLATLTRPTSGHASVFGRDIVSQATAVRSLISLTGQYASVDEDLTARENLELFARLLRFSGRAARHRAAELLEQFDLTAAADRPVSGFSGGMRRRVDLASSMIRQPALLFLDEPTTGLDPTTRVAVWAAVRDLVSKGTTVLLTTQYLEEADQLSDSLIVIDKGRVVASGHADVLKDRFGSRSLEISIDDTTRLSEAAERIGAVLDTTVSATAEGGKLVAPLSDPALSARVIVELERDGISIAEVAVRRPSLDDVFFSITSSDLDGSSDPLDNTAATADKDKEVAA</sequence>
<evidence type="ECO:0000256" key="9">
    <source>
        <dbReference type="ARBA" id="ARBA00049985"/>
    </source>
</evidence>
<keyword evidence="8" id="KW-0046">Antibiotic resistance</keyword>
<accession>A0A916TD88</accession>
<evidence type="ECO:0000313" key="12">
    <source>
        <dbReference type="EMBL" id="GGB40529.1"/>
    </source>
</evidence>
<dbReference type="GO" id="GO:0046677">
    <property type="term" value="P:response to antibiotic"/>
    <property type="evidence" value="ECO:0007669"/>
    <property type="project" value="UniProtKB-KW"/>
</dbReference>
<evidence type="ECO:0000256" key="3">
    <source>
        <dbReference type="ARBA" id="ARBA00022475"/>
    </source>
</evidence>
<evidence type="ECO:0000256" key="6">
    <source>
        <dbReference type="ARBA" id="ARBA00022967"/>
    </source>
</evidence>
<dbReference type="GO" id="GO:0005886">
    <property type="term" value="C:plasma membrane"/>
    <property type="evidence" value="ECO:0007669"/>
    <property type="project" value="UniProtKB-SubCell"/>
</dbReference>
<dbReference type="Pfam" id="PF00005">
    <property type="entry name" value="ABC_tran"/>
    <property type="match status" value="1"/>
</dbReference>
<dbReference type="PANTHER" id="PTHR42711">
    <property type="entry name" value="ABC TRANSPORTER ATP-BINDING PROTEIN"/>
    <property type="match status" value="1"/>
</dbReference>
<dbReference type="InterPro" id="IPR050763">
    <property type="entry name" value="ABC_transporter_ATP-binding"/>
</dbReference>
<keyword evidence="13" id="KW-1185">Reference proteome</keyword>
<keyword evidence="3" id="KW-1003">Cell membrane</keyword>